<dbReference type="Pfam" id="PF17425">
    <property type="entry name" value="Arylsulfotran_N"/>
    <property type="match status" value="1"/>
</dbReference>
<dbReference type="Gene3D" id="2.60.40.3100">
    <property type="entry name" value="Arylsulphate sulphotransferase monomer, N-terminal domain"/>
    <property type="match status" value="1"/>
</dbReference>
<dbReference type="InterPro" id="IPR053143">
    <property type="entry name" value="Arylsulfate_ST"/>
</dbReference>
<dbReference type="PANTHER" id="PTHR35340">
    <property type="entry name" value="PQQ ENZYME REPEAT PROTEIN-RELATED"/>
    <property type="match status" value="1"/>
</dbReference>
<dbReference type="OrthoDB" id="264813at2"/>
<reference evidence="2 3" key="1">
    <citation type="submission" date="2019-03" db="EMBL/GenBank/DDBJ databases">
        <title>Draft Genome Sequence of Desulfosporosinus fructosivorans Strain 63.6F, Isolated from Marine Sediment in the Baltic Sea.</title>
        <authorList>
            <person name="Hausmann B."/>
            <person name="Vandieken V."/>
            <person name="Pjevac P."/>
            <person name="Schreck K."/>
            <person name="Herbold C.W."/>
            <person name="Loy A."/>
        </authorList>
    </citation>
    <scope>NUCLEOTIDE SEQUENCE [LARGE SCALE GENOMIC DNA]</scope>
    <source>
        <strain evidence="2 3">63.6F</strain>
    </source>
</reference>
<dbReference type="RefSeq" id="WP_135552740.1">
    <property type="nucleotide sequence ID" value="NZ_SPQQ01000023.1"/>
</dbReference>
<dbReference type="InterPro" id="IPR010262">
    <property type="entry name" value="Arylsulfotransferase_bact"/>
</dbReference>
<feature type="domain" description="Arylsulfotransferase N-terminal" evidence="1">
    <location>
        <begin position="37"/>
        <end position="117"/>
    </location>
</feature>
<protein>
    <submittedName>
        <fullName evidence="2">Aryl sulfotransferase</fullName>
    </submittedName>
</protein>
<dbReference type="AlphaFoldDB" id="A0A4Z0R017"/>
<accession>A0A4Z0R017</accession>
<gene>
    <name evidence="2" type="ORF">E4K67_27840</name>
</gene>
<name>A0A4Z0R017_9FIRM</name>
<keyword evidence="3" id="KW-1185">Reference proteome</keyword>
<dbReference type="Proteomes" id="UP000298460">
    <property type="component" value="Unassembled WGS sequence"/>
</dbReference>
<dbReference type="InterPro" id="IPR035391">
    <property type="entry name" value="Arylsulfotran_N"/>
</dbReference>
<proteinExistence type="predicted"/>
<sequence>MTVKFKEFEHIISEQFHSEEAFLAEYQKGNYSFSKPYVKLNPYLVAPLTALIMFKTAEPTAVGISVKGKETAGDINFQIPAATDHMIPVYGLYAGYVNQVELVLNNGKKTTVTIQTEVAPDSVKLPSKIETTPEYFGDNMMFVSPTSPASTAAYDYKGDARWYGTLNTAFDIKRVKNGRLLLGTHRLVTPPYHVTGLYEMGMIGKIYKEYRLPSGYHHDQFEMEDGNLLILSQYLPRGTVEDMCVLVDRKTGEILKSWDYQKVLPQDVAGSGSHSSHDWFHNNAVWYDKKTNSLTLSGRHQDAIINLDYESGTLNWVIGDPQGWPQELVDKYFFTPVGDGEFDWQYEQHACVVLPDGDIFVFDNGHWRSKVKENYVAAKDNFSRGVRYRIDTDKMEIEQVWQYGKERGAEFFSTYICNVEYYTEGHYLVHSGGIGYFDGEPSNRPPVQYAGIDKEKTVFNSITVELKDDVVMYEMQIPANYYRAEKLKLYTTEDILTLGKGELLGSLGVTEEFLTIPPAEEAGMVPQQYNVKIGLEEDRLIFKATFEKGQMVLLQFEGDTTHSYFVPTTKRPFLAMCVGTFLESDDRAVEFPVSREGLVGQFRVSLIVDENKYETGVSVKL</sequence>
<keyword evidence="2" id="KW-0808">Transferase</keyword>
<dbReference type="InterPro" id="IPR038477">
    <property type="entry name" value="ASST_N_sf"/>
</dbReference>
<comment type="caution">
    <text evidence="2">The sequence shown here is derived from an EMBL/GenBank/DDBJ whole genome shotgun (WGS) entry which is preliminary data.</text>
</comment>
<evidence type="ECO:0000259" key="1">
    <source>
        <dbReference type="Pfam" id="PF17425"/>
    </source>
</evidence>
<dbReference type="EMBL" id="SPQQ01000023">
    <property type="protein sequence ID" value="TGE34966.1"/>
    <property type="molecule type" value="Genomic_DNA"/>
</dbReference>
<dbReference type="PANTHER" id="PTHR35340:SF10">
    <property type="entry name" value="CYTOPLASMIC PROTEIN"/>
    <property type="match status" value="1"/>
</dbReference>
<evidence type="ECO:0000313" key="2">
    <source>
        <dbReference type="EMBL" id="TGE34966.1"/>
    </source>
</evidence>
<dbReference type="Pfam" id="PF05935">
    <property type="entry name" value="Arylsulfotrans"/>
    <property type="match status" value="1"/>
</dbReference>
<dbReference type="GO" id="GO:0004062">
    <property type="term" value="F:aryl sulfotransferase activity"/>
    <property type="evidence" value="ECO:0007669"/>
    <property type="project" value="InterPro"/>
</dbReference>
<evidence type="ECO:0000313" key="3">
    <source>
        <dbReference type="Proteomes" id="UP000298460"/>
    </source>
</evidence>
<organism evidence="2 3">
    <name type="scientific">Desulfosporosinus fructosivorans</name>
    <dbReference type="NCBI Taxonomy" id="2018669"/>
    <lineage>
        <taxon>Bacteria</taxon>
        <taxon>Bacillati</taxon>
        <taxon>Bacillota</taxon>
        <taxon>Clostridia</taxon>
        <taxon>Eubacteriales</taxon>
        <taxon>Desulfitobacteriaceae</taxon>
        <taxon>Desulfosporosinus</taxon>
    </lineage>
</organism>